<organism evidence="1 2">
    <name type="scientific">Bdellovibrio bacteriovorus (strain ATCC 15356 / DSM 50701 / NCIMB 9529 / HD100)</name>
    <dbReference type="NCBI Taxonomy" id="264462"/>
    <lineage>
        <taxon>Bacteria</taxon>
        <taxon>Pseudomonadati</taxon>
        <taxon>Bdellovibrionota</taxon>
        <taxon>Bdellovibrionia</taxon>
        <taxon>Bdellovibrionales</taxon>
        <taxon>Pseudobdellovibrionaceae</taxon>
        <taxon>Bdellovibrio</taxon>
    </lineage>
</organism>
<dbReference type="KEGG" id="bba:Bd1874"/>
<accession>Q6MLX9</accession>
<dbReference type="RefSeq" id="WP_011164329.1">
    <property type="nucleotide sequence ID" value="NC_005363.1"/>
</dbReference>
<dbReference type="GeneID" id="93012834"/>
<gene>
    <name evidence="1" type="ordered locus">Bd1874</name>
</gene>
<name>Q6MLX9_BDEBA</name>
<dbReference type="eggNOG" id="COG0501">
    <property type="taxonomic scope" value="Bacteria"/>
</dbReference>
<dbReference type="EMBL" id="BX842651">
    <property type="protein sequence ID" value="CAE79727.1"/>
    <property type="molecule type" value="Genomic_DNA"/>
</dbReference>
<protein>
    <submittedName>
        <fullName evidence="1">Uncharacterized protein</fullName>
    </submittedName>
</protein>
<sequence length="298" mass="32506">MTKTTLRRALAGVALVATVGFTHQTATTESATLCSGFVPENNLYIPEGVFTVGGITEQQFNQVLDRLERLFAKDVEAMGDRLKINRLWSDGTVNASAQRSGNTQVLNMYGGLARHPATNIEGFALVACHEFGHHNGGAPKMQSWFGGAWATNEGGSDYYASLKCLRRFFAEDDNAAILKDLQLDPTAEAACTAQFPDEQDRLICLRTSLAGQSVANLFQALRKETSAPTFGTPDKNVVSRTDDRHPATQCRLDTYFAGMLCVAKESEKLSNSDYKSGSCYAPRDTAGVRPRCWFAPTN</sequence>
<dbReference type="STRING" id="264462.Bd1874"/>
<proteinExistence type="predicted"/>
<evidence type="ECO:0000313" key="1">
    <source>
        <dbReference type="EMBL" id="CAE79727.1"/>
    </source>
</evidence>
<dbReference type="Proteomes" id="UP000008080">
    <property type="component" value="Chromosome"/>
</dbReference>
<dbReference type="HOGENOM" id="CLU_079289_0_0_7"/>
<reference evidence="1 2" key="1">
    <citation type="journal article" date="2004" name="Science">
        <title>A predator unmasked: life cycle of Bdellovibrio bacteriovorus from a genomic perspective.</title>
        <authorList>
            <person name="Rendulic S."/>
            <person name="Jagtap P."/>
            <person name="Rosinus A."/>
            <person name="Eppinger M."/>
            <person name="Baar C."/>
            <person name="Lanz C."/>
            <person name="Keller H."/>
            <person name="Lambert C."/>
            <person name="Evans K.J."/>
            <person name="Goesmann A."/>
            <person name="Meyer F."/>
            <person name="Sockett R.E."/>
            <person name="Schuster S.C."/>
        </authorList>
    </citation>
    <scope>NUCLEOTIDE SEQUENCE [LARGE SCALE GENOMIC DNA]</scope>
    <source>
        <strain evidence="2">ATCC 15356 / DSM 50701 / NCIMB 9529 / HD100</strain>
    </source>
</reference>
<evidence type="ECO:0000313" key="2">
    <source>
        <dbReference type="Proteomes" id="UP000008080"/>
    </source>
</evidence>
<keyword evidence="2" id="KW-1185">Reference proteome</keyword>
<dbReference type="AlphaFoldDB" id="Q6MLX9"/>